<protein>
    <submittedName>
        <fullName evidence="2">Putative gp74</fullName>
    </submittedName>
</protein>
<proteinExistence type="predicted"/>
<feature type="compositionally biased region" description="Basic and acidic residues" evidence="1">
    <location>
        <begin position="94"/>
        <end position="107"/>
    </location>
</feature>
<name>A0A829MD34_9MYCO</name>
<accession>A0A829MD34</accession>
<dbReference type="EMBL" id="AYTF01000002">
    <property type="protein sequence ID" value="ESV62278.1"/>
    <property type="molecule type" value="Genomic_DNA"/>
</dbReference>
<sequence>MGLPWVRLDSQFALNPKILYLIEDKKYRAAFVWTASLGYAGAQGTDGFLPSACLPLLHATKAEAKALVSVGLWVECPGGWEINSWSEFQPSNEETQKRKERARDAARLRWHGMRGNDDAD</sequence>
<dbReference type="Proteomes" id="UP000018502">
    <property type="component" value="Unassembled WGS sequence"/>
</dbReference>
<dbReference type="AlphaFoldDB" id="A0A829MD34"/>
<gene>
    <name evidence="2" type="ORF">L833_4683</name>
</gene>
<evidence type="ECO:0000313" key="2">
    <source>
        <dbReference type="EMBL" id="ESV62278.1"/>
    </source>
</evidence>
<evidence type="ECO:0000256" key="1">
    <source>
        <dbReference type="SAM" id="MobiDB-lite"/>
    </source>
</evidence>
<organism evidence="2 3">
    <name type="scientific">Mycobacteroides abscessus MAB_091912_2446</name>
    <dbReference type="NCBI Taxonomy" id="1335414"/>
    <lineage>
        <taxon>Bacteria</taxon>
        <taxon>Bacillati</taxon>
        <taxon>Actinomycetota</taxon>
        <taxon>Actinomycetes</taxon>
        <taxon>Mycobacteriales</taxon>
        <taxon>Mycobacteriaceae</taxon>
        <taxon>Mycobacteroides</taxon>
        <taxon>Mycobacteroides abscessus</taxon>
    </lineage>
</organism>
<feature type="region of interest" description="Disordered" evidence="1">
    <location>
        <begin position="87"/>
        <end position="120"/>
    </location>
</feature>
<comment type="caution">
    <text evidence="2">The sequence shown here is derived from an EMBL/GenBank/DDBJ whole genome shotgun (WGS) entry which is preliminary data.</text>
</comment>
<reference evidence="2 3" key="1">
    <citation type="journal article" date="2014" name="Emerg. Infect. Dis.">
        <title>High-level Relatedness among Mycobacterium abscessus subsp. massiliense Strains from Widely Separated Outbreaks.</title>
        <authorList>
            <person name="Tettelin H."/>
            <person name="Davidson R.M."/>
            <person name="Agrawal S."/>
            <person name="Aitken M.L."/>
            <person name="Shallom S."/>
            <person name="Hasan N.A."/>
            <person name="Strong M."/>
            <person name="Nogueira de Moura V.C."/>
            <person name="De Groote M.A."/>
            <person name="Duarte R.S."/>
            <person name="Hine E."/>
            <person name="Parankush S."/>
            <person name="Su Q."/>
            <person name="Daugherty S.C."/>
            <person name="Fraser C.M."/>
            <person name="Brown-Elliott B.A."/>
            <person name="Wallace R.J.Jr."/>
            <person name="Holland S.M."/>
            <person name="Sampaio E.P."/>
            <person name="Olivier K.N."/>
            <person name="Jackson M."/>
            <person name="Zelazny A.M."/>
        </authorList>
    </citation>
    <scope>NUCLEOTIDE SEQUENCE [LARGE SCALE GENOMIC DNA]</scope>
    <source>
        <strain evidence="2 3">MAB_091912_2446</strain>
    </source>
</reference>
<evidence type="ECO:0000313" key="3">
    <source>
        <dbReference type="Proteomes" id="UP000018502"/>
    </source>
</evidence>